<organism evidence="1">
    <name type="scientific">freshwater metagenome</name>
    <dbReference type="NCBI Taxonomy" id="449393"/>
    <lineage>
        <taxon>unclassified sequences</taxon>
        <taxon>metagenomes</taxon>
        <taxon>ecological metagenomes</taxon>
    </lineage>
</organism>
<gene>
    <name evidence="1" type="ORF">UFOPK1961_00932</name>
    <name evidence="2" type="ORF">UFOPK3364_00231</name>
</gene>
<sequence length="288" mass="32045">MPAPYLLILAHSRSGSTFLVELVRGMAGVASLAEFFHRDPKSTVADFTEEALAPYGSHAALAEAAITDPLATLAFRDKVDGVSLFVVKVLGQQLRDDRARRILIDNAAGVVVLRRNPFSSWVSRALVDHSKTWTNAGTGKFLVTYDEAFFIRRARGYSTQIRDFLRLVTESGKPFVSISYSDLLALGTPTTLWKFLRAEMPSLPDLRLDPTWKPRVVRQDERLPIDRIDNRNDALASLERLGLGYLVENTDTDDLERLLSALAKKPQGSALDRFISATSRRLGRSAKK</sequence>
<accession>A0A6J6JCQ7</accession>
<dbReference type="EMBL" id="CAEZVJ010000114">
    <property type="protein sequence ID" value="CAB4633759.1"/>
    <property type="molecule type" value="Genomic_DNA"/>
</dbReference>
<dbReference type="AlphaFoldDB" id="A0A6J6JCQ7"/>
<evidence type="ECO:0000313" key="1">
    <source>
        <dbReference type="EMBL" id="CAB4633759.1"/>
    </source>
</evidence>
<evidence type="ECO:0000313" key="2">
    <source>
        <dbReference type="EMBL" id="CAB4860670.1"/>
    </source>
</evidence>
<dbReference type="InterPro" id="IPR027417">
    <property type="entry name" value="P-loop_NTPase"/>
</dbReference>
<dbReference type="SUPFAM" id="SSF52540">
    <property type="entry name" value="P-loop containing nucleoside triphosphate hydrolases"/>
    <property type="match status" value="1"/>
</dbReference>
<name>A0A6J6JCQ7_9ZZZZ</name>
<proteinExistence type="predicted"/>
<dbReference type="EMBL" id="CAFBLO010000012">
    <property type="protein sequence ID" value="CAB4860670.1"/>
    <property type="molecule type" value="Genomic_DNA"/>
</dbReference>
<dbReference type="Gene3D" id="3.40.50.300">
    <property type="entry name" value="P-loop containing nucleotide triphosphate hydrolases"/>
    <property type="match status" value="1"/>
</dbReference>
<protein>
    <submittedName>
        <fullName evidence="1">Unannotated protein</fullName>
    </submittedName>
</protein>
<reference evidence="1" key="1">
    <citation type="submission" date="2020-05" db="EMBL/GenBank/DDBJ databases">
        <authorList>
            <person name="Chiriac C."/>
            <person name="Salcher M."/>
            <person name="Ghai R."/>
            <person name="Kavagutti S V."/>
        </authorList>
    </citation>
    <scope>NUCLEOTIDE SEQUENCE</scope>
</reference>